<sequence length="601" mass="64789">MSNCLRRYRPSFETLEAREVLTNYVGVELRATDLAGNQITAITEGQAFNLQIYVDDLRYIADPPSNYIDEEETPFKSIPLGVASAVFDIEYDGEAFDFTGPSGLLQGPGSPTLETPTYNAQKSVDGYLEEIGTFQISTADGSGVPRLWLTIPMVAENTLGEFTISAMHPLSNEFFPDTKQGGIDEYKFNSLNPTANLEGGGFLDPDEIDYTEATITLEVVEAGLPVDVEMRIVKQPTTVDSNGEVVTLPDNAEWIDEWDSFYVEIYARAPETGSVKSVSVVIDYTNEYHNASSFTSNSDLKFTPSNTVYASYADRVSATFSTPLSGLGNDGKSVLVGRILFGPDQSLGNGVANTPASDYADPVVTDFTLVGGGATVQYGGGYETTGVSGVNVPSTELFAVPYDLDDDRTISIVDLTYIIRNIGKAATPANQLYRMDFTHDGYVDLVDLALMVRNIGTTVFNARDRARSYFDGFPYFDSGASLMEGESVGVSGFVLEGESVDVEDEMLADSPISTPAPTYMPLFVPGPTASTATTSQPTPEEESATTDSEIASSVTVSEGNLETMLIVAAAEEALSEESPESSEKIDEAFAEFSVDDPHLTM</sequence>
<dbReference type="InterPro" id="IPR002105">
    <property type="entry name" value="Dockerin_1_rpt"/>
</dbReference>
<protein>
    <recommendedName>
        <fullName evidence="4">Dockerin type I repeat protein</fullName>
    </recommendedName>
</protein>
<dbReference type="InterPro" id="IPR036439">
    <property type="entry name" value="Dockerin_dom_sf"/>
</dbReference>
<dbReference type="GO" id="GO:0000272">
    <property type="term" value="P:polysaccharide catabolic process"/>
    <property type="evidence" value="ECO:0007669"/>
    <property type="project" value="InterPro"/>
</dbReference>
<dbReference type="Gene3D" id="1.10.1330.10">
    <property type="entry name" value="Dockerin domain"/>
    <property type="match status" value="1"/>
</dbReference>
<evidence type="ECO:0000256" key="1">
    <source>
        <dbReference type="SAM" id="MobiDB-lite"/>
    </source>
</evidence>
<dbReference type="AlphaFoldDB" id="A0A5C5UYW8"/>
<feature type="compositionally biased region" description="Low complexity" evidence="1">
    <location>
        <begin position="527"/>
        <end position="538"/>
    </location>
</feature>
<dbReference type="SUPFAM" id="SSF63446">
    <property type="entry name" value="Type I dockerin domain"/>
    <property type="match status" value="1"/>
</dbReference>
<dbReference type="OrthoDB" id="233485at2"/>
<dbReference type="Proteomes" id="UP000318878">
    <property type="component" value="Unassembled WGS sequence"/>
</dbReference>
<dbReference type="InterPro" id="IPR018247">
    <property type="entry name" value="EF_Hand_1_Ca_BS"/>
</dbReference>
<gene>
    <name evidence="2" type="ORF">Enr8_33520</name>
</gene>
<accession>A0A5C5UYW8</accession>
<dbReference type="GO" id="GO:0004553">
    <property type="term" value="F:hydrolase activity, hydrolyzing O-glycosyl compounds"/>
    <property type="evidence" value="ECO:0007669"/>
    <property type="project" value="InterPro"/>
</dbReference>
<dbReference type="Pfam" id="PF00404">
    <property type="entry name" value="Dockerin_1"/>
    <property type="match status" value="1"/>
</dbReference>
<keyword evidence="3" id="KW-1185">Reference proteome</keyword>
<name>A0A5C5UYW8_9BACT</name>
<dbReference type="PROSITE" id="PS00018">
    <property type="entry name" value="EF_HAND_1"/>
    <property type="match status" value="1"/>
</dbReference>
<evidence type="ECO:0000313" key="3">
    <source>
        <dbReference type="Proteomes" id="UP000318878"/>
    </source>
</evidence>
<comment type="caution">
    <text evidence="2">The sequence shown here is derived from an EMBL/GenBank/DDBJ whole genome shotgun (WGS) entry which is preliminary data.</text>
</comment>
<dbReference type="EMBL" id="SJPF01000004">
    <property type="protein sequence ID" value="TWT31431.1"/>
    <property type="molecule type" value="Genomic_DNA"/>
</dbReference>
<feature type="region of interest" description="Disordered" evidence="1">
    <location>
        <begin position="572"/>
        <end position="601"/>
    </location>
</feature>
<reference evidence="2 3" key="1">
    <citation type="submission" date="2019-02" db="EMBL/GenBank/DDBJ databases">
        <title>Deep-cultivation of Planctomycetes and their phenomic and genomic characterization uncovers novel biology.</title>
        <authorList>
            <person name="Wiegand S."/>
            <person name="Jogler M."/>
            <person name="Boedeker C."/>
            <person name="Pinto D."/>
            <person name="Vollmers J."/>
            <person name="Rivas-Marin E."/>
            <person name="Kohn T."/>
            <person name="Peeters S.H."/>
            <person name="Heuer A."/>
            <person name="Rast P."/>
            <person name="Oberbeckmann S."/>
            <person name="Bunk B."/>
            <person name="Jeske O."/>
            <person name="Meyerdierks A."/>
            <person name="Storesund J.E."/>
            <person name="Kallscheuer N."/>
            <person name="Luecker S."/>
            <person name="Lage O.M."/>
            <person name="Pohl T."/>
            <person name="Merkel B.J."/>
            <person name="Hornburger P."/>
            <person name="Mueller R.-W."/>
            <person name="Bruemmer F."/>
            <person name="Labrenz M."/>
            <person name="Spormann A.M."/>
            <person name="Op Den Camp H."/>
            <person name="Overmann J."/>
            <person name="Amann R."/>
            <person name="Jetten M.S.M."/>
            <person name="Mascher T."/>
            <person name="Medema M.H."/>
            <person name="Devos D.P."/>
            <person name="Kaster A.-K."/>
            <person name="Ovreas L."/>
            <person name="Rohde M."/>
            <person name="Galperin M.Y."/>
            <person name="Jogler C."/>
        </authorList>
    </citation>
    <scope>NUCLEOTIDE SEQUENCE [LARGE SCALE GENOMIC DNA]</scope>
    <source>
        <strain evidence="2 3">Enr8</strain>
    </source>
</reference>
<organism evidence="2 3">
    <name type="scientific">Blastopirellula retiformator</name>
    <dbReference type="NCBI Taxonomy" id="2527970"/>
    <lineage>
        <taxon>Bacteria</taxon>
        <taxon>Pseudomonadati</taxon>
        <taxon>Planctomycetota</taxon>
        <taxon>Planctomycetia</taxon>
        <taxon>Pirellulales</taxon>
        <taxon>Pirellulaceae</taxon>
        <taxon>Blastopirellula</taxon>
    </lineage>
</organism>
<evidence type="ECO:0000313" key="2">
    <source>
        <dbReference type="EMBL" id="TWT31431.1"/>
    </source>
</evidence>
<evidence type="ECO:0008006" key="4">
    <source>
        <dbReference type="Google" id="ProtNLM"/>
    </source>
</evidence>
<feature type="region of interest" description="Disordered" evidence="1">
    <location>
        <begin position="525"/>
        <end position="550"/>
    </location>
</feature>
<dbReference type="RefSeq" id="WP_146433545.1">
    <property type="nucleotide sequence ID" value="NZ_SJPF01000004.1"/>
</dbReference>
<proteinExistence type="predicted"/>